<sequence length="71" mass="8062">MAITDVQKLEQVAETLENQKFHSTIRNNGNTSFIEVINKGKTTVKNAFVQAYKQIKHTIKALLDYKWIPGG</sequence>
<keyword evidence="2" id="KW-1185">Reference proteome</keyword>
<proteinExistence type="predicted"/>
<organism evidence="1 2">
    <name type="scientific">Bacillus arachidis</name>
    <dbReference type="NCBI Taxonomy" id="2819290"/>
    <lineage>
        <taxon>Bacteria</taxon>
        <taxon>Bacillati</taxon>
        <taxon>Bacillota</taxon>
        <taxon>Bacilli</taxon>
        <taxon>Bacillales</taxon>
        <taxon>Bacillaceae</taxon>
        <taxon>Bacillus</taxon>
    </lineage>
</organism>
<gene>
    <name evidence="1" type="ORF">J4P90_19735</name>
</gene>
<dbReference type="EMBL" id="JAGDQJ010000024">
    <property type="protein sequence ID" value="MBO1627424.1"/>
    <property type="molecule type" value="Genomic_DNA"/>
</dbReference>
<dbReference type="RefSeq" id="WP_208018782.1">
    <property type="nucleotide sequence ID" value="NZ_JAGDQJ010000024.1"/>
</dbReference>
<name>A0ABS3P2L0_9BACI</name>
<reference evidence="1 2" key="1">
    <citation type="submission" date="2021-03" db="EMBL/GenBank/DDBJ databases">
        <title>Identification of novel Bacillus strains.</title>
        <authorList>
            <person name="Xiao Z."/>
            <person name="Li Y."/>
            <person name="Shen J."/>
        </authorList>
    </citation>
    <scope>NUCLEOTIDE SEQUENCE [LARGE SCALE GENOMIC DNA]</scope>
    <source>
        <strain evidence="1 2">SY8</strain>
    </source>
</reference>
<protein>
    <submittedName>
        <fullName evidence="1">Uncharacterized protein</fullName>
    </submittedName>
</protein>
<evidence type="ECO:0000313" key="2">
    <source>
        <dbReference type="Proteomes" id="UP000677611"/>
    </source>
</evidence>
<accession>A0ABS3P2L0</accession>
<dbReference type="Proteomes" id="UP000677611">
    <property type="component" value="Unassembled WGS sequence"/>
</dbReference>
<evidence type="ECO:0000313" key="1">
    <source>
        <dbReference type="EMBL" id="MBO1627424.1"/>
    </source>
</evidence>
<comment type="caution">
    <text evidence="1">The sequence shown here is derived from an EMBL/GenBank/DDBJ whole genome shotgun (WGS) entry which is preliminary data.</text>
</comment>